<dbReference type="GO" id="GO:0003677">
    <property type="term" value="F:DNA binding"/>
    <property type="evidence" value="ECO:0007669"/>
    <property type="project" value="UniProtKB-KW"/>
</dbReference>
<keyword evidence="2" id="KW-0175">Coiled coil</keyword>
<dbReference type="PROSITE" id="PS50943">
    <property type="entry name" value="HTH_CROC1"/>
    <property type="match status" value="1"/>
</dbReference>
<dbReference type="Proteomes" id="UP000198850">
    <property type="component" value="Unassembled WGS sequence"/>
</dbReference>
<sequence>MTQNIGNKLKALRLTHCLSQKIIADQLGISVPAYSKIETGLSDLSFTKVQQIADIYSVSVIDLLKIGEKDSKNEQYPDLKRQLDELTLQYNEQQKKMIQLYEIIRNQRTEAVKI</sequence>
<dbReference type="PANTHER" id="PTHR46558:SF11">
    <property type="entry name" value="HTH-TYPE TRANSCRIPTIONAL REGULATOR XRE"/>
    <property type="match status" value="1"/>
</dbReference>
<feature type="domain" description="HTH cro/C1-type" evidence="3">
    <location>
        <begin position="9"/>
        <end position="63"/>
    </location>
</feature>
<evidence type="ECO:0000313" key="5">
    <source>
        <dbReference type="Proteomes" id="UP000198850"/>
    </source>
</evidence>
<dbReference type="STRING" id="425514.SAMN05443550_10867"/>
<dbReference type="CDD" id="cd00093">
    <property type="entry name" value="HTH_XRE"/>
    <property type="match status" value="1"/>
</dbReference>
<evidence type="ECO:0000256" key="1">
    <source>
        <dbReference type="ARBA" id="ARBA00023125"/>
    </source>
</evidence>
<dbReference type="PANTHER" id="PTHR46558">
    <property type="entry name" value="TRACRIPTIONAL REGULATORY PROTEIN-RELATED-RELATED"/>
    <property type="match status" value="1"/>
</dbReference>
<gene>
    <name evidence="4" type="ORF">SAMN05443550_10867</name>
</gene>
<dbReference type="Gene3D" id="1.10.260.40">
    <property type="entry name" value="lambda repressor-like DNA-binding domains"/>
    <property type="match status" value="1"/>
</dbReference>
<evidence type="ECO:0000313" key="4">
    <source>
        <dbReference type="EMBL" id="SEA99537.1"/>
    </source>
</evidence>
<feature type="coiled-coil region" evidence="2">
    <location>
        <begin position="69"/>
        <end position="103"/>
    </location>
</feature>
<dbReference type="Pfam" id="PF01381">
    <property type="entry name" value="HTH_3"/>
    <property type="match status" value="1"/>
</dbReference>
<protein>
    <submittedName>
        <fullName evidence="4">Helix-turn-helix</fullName>
    </submittedName>
</protein>
<dbReference type="InterPro" id="IPR001387">
    <property type="entry name" value="Cro/C1-type_HTH"/>
</dbReference>
<dbReference type="InterPro" id="IPR010982">
    <property type="entry name" value="Lambda_DNA-bd_dom_sf"/>
</dbReference>
<dbReference type="EMBL" id="FNRA01000008">
    <property type="protein sequence ID" value="SEA99537.1"/>
    <property type="molecule type" value="Genomic_DNA"/>
</dbReference>
<proteinExistence type="predicted"/>
<keyword evidence="5" id="KW-1185">Reference proteome</keyword>
<keyword evidence="1" id="KW-0238">DNA-binding</keyword>
<dbReference type="OrthoDB" id="955486at2"/>
<accession>A0A1H4FR47</accession>
<dbReference type="SMART" id="SM00530">
    <property type="entry name" value="HTH_XRE"/>
    <property type="match status" value="1"/>
</dbReference>
<dbReference type="SUPFAM" id="SSF47413">
    <property type="entry name" value="lambda repressor-like DNA-binding domains"/>
    <property type="match status" value="1"/>
</dbReference>
<name>A0A1H4FR47_9SPHI</name>
<reference evidence="4 5" key="1">
    <citation type="submission" date="2016-10" db="EMBL/GenBank/DDBJ databases">
        <authorList>
            <person name="de Groot N.N."/>
        </authorList>
    </citation>
    <scope>NUCLEOTIDE SEQUENCE [LARGE SCALE GENOMIC DNA]</scope>
    <source>
        <strain evidence="4 5">DSM 19033</strain>
    </source>
</reference>
<evidence type="ECO:0000256" key="2">
    <source>
        <dbReference type="SAM" id="Coils"/>
    </source>
</evidence>
<dbReference type="RefSeq" id="WP_090557872.1">
    <property type="nucleotide sequence ID" value="NZ_FNRA01000008.1"/>
</dbReference>
<evidence type="ECO:0000259" key="3">
    <source>
        <dbReference type="PROSITE" id="PS50943"/>
    </source>
</evidence>
<dbReference type="AlphaFoldDB" id="A0A1H4FR47"/>
<organism evidence="4 5">
    <name type="scientific">Pedobacter hartonius</name>
    <dbReference type="NCBI Taxonomy" id="425514"/>
    <lineage>
        <taxon>Bacteria</taxon>
        <taxon>Pseudomonadati</taxon>
        <taxon>Bacteroidota</taxon>
        <taxon>Sphingobacteriia</taxon>
        <taxon>Sphingobacteriales</taxon>
        <taxon>Sphingobacteriaceae</taxon>
        <taxon>Pedobacter</taxon>
    </lineage>
</organism>